<dbReference type="SUPFAM" id="SSF52540">
    <property type="entry name" value="P-loop containing nucleoside triphosphate hydrolases"/>
    <property type="match status" value="1"/>
</dbReference>
<comment type="caution">
    <text evidence="5">The sequence shown here is derived from an EMBL/GenBank/DDBJ whole genome shotgun (WGS) entry which is preliminary data.</text>
</comment>
<dbReference type="GO" id="GO:0016787">
    <property type="term" value="F:hydrolase activity"/>
    <property type="evidence" value="ECO:0007669"/>
    <property type="project" value="UniProtKB-KW"/>
</dbReference>
<keyword evidence="5" id="KW-0614">Plasmid</keyword>
<dbReference type="PROSITE" id="PS51192">
    <property type="entry name" value="HELICASE_ATP_BIND_1"/>
    <property type="match status" value="1"/>
</dbReference>
<dbReference type="InterPro" id="IPR006935">
    <property type="entry name" value="Helicase/UvrB_N"/>
</dbReference>
<dbReference type="InterPro" id="IPR027417">
    <property type="entry name" value="P-loop_NTPase"/>
</dbReference>
<dbReference type="Gene3D" id="6.10.140.530">
    <property type="match status" value="3"/>
</dbReference>
<dbReference type="SMART" id="SM00490">
    <property type="entry name" value="HELICc"/>
    <property type="match status" value="1"/>
</dbReference>
<dbReference type="Proteomes" id="UP000677413">
    <property type="component" value="Unassembled WGS sequence"/>
</dbReference>
<dbReference type="PROSITE" id="PS00690">
    <property type="entry name" value="DEAH_ATP_HELICASE"/>
    <property type="match status" value="1"/>
</dbReference>
<geneLocation type="plasmid" evidence="5">
    <name>p1</name>
</geneLocation>
<proteinExistence type="predicted"/>
<dbReference type="GO" id="GO:0005524">
    <property type="term" value="F:ATP binding"/>
    <property type="evidence" value="ECO:0007669"/>
    <property type="project" value="InterPro"/>
</dbReference>
<dbReference type="InterPro" id="IPR001650">
    <property type="entry name" value="Helicase_C-like"/>
</dbReference>
<evidence type="ECO:0000313" key="6">
    <source>
        <dbReference type="Proteomes" id="UP000677413"/>
    </source>
</evidence>
<evidence type="ECO:0000259" key="3">
    <source>
        <dbReference type="PROSITE" id="PS51192"/>
    </source>
</evidence>
<dbReference type="PANTHER" id="PTHR47396:SF1">
    <property type="entry name" value="ATP-DEPENDENT HELICASE IRC3-RELATED"/>
    <property type="match status" value="1"/>
</dbReference>
<evidence type="ECO:0000313" key="5">
    <source>
        <dbReference type="EMBL" id="MBQ0855691.1"/>
    </source>
</evidence>
<dbReference type="InterPro" id="IPR002464">
    <property type="entry name" value="DNA/RNA_helicase_DEAH_CS"/>
</dbReference>
<feature type="compositionally biased region" description="Acidic residues" evidence="2">
    <location>
        <begin position="468"/>
        <end position="488"/>
    </location>
</feature>
<keyword evidence="6" id="KW-1185">Reference proteome</keyword>
<dbReference type="Pfam" id="PF04851">
    <property type="entry name" value="ResIII"/>
    <property type="match status" value="1"/>
</dbReference>
<dbReference type="GO" id="GO:0003677">
    <property type="term" value="F:DNA binding"/>
    <property type="evidence" value="ECO:0007669"/>
    <property type="project" value="InterPro"/>
</dbReference>
<dbReference type="PANTHER" id="PTHR47396">
    <property type="entry name" value="TYPE I RESTRICTION ENZYME ECOKI R PROTEIN"/>
    <property type="match status" value="1"/>
</dbReference>
<evidence type="ECO:0000256" key="1">
    <source>
        <dbReference type="ARBA" id="ARBA00022801"/>
    </source>
</evidence>
<gene>
    <name evidence="5" type="ORF">J8N05_46900</name>
</gene>
<accession>A0A940Y4X6</accession>
<evidence type="ECO:0000256" key="2">
    <source>
        <dbReference type="SAM" id="MobiDB-lite"/>
    </source>
</evidence>
<dbReference type="Gene3D" id="3.40.50.300">
    <property type="entry name" value="P-loop containing nucleotide triphosphate hydrolases"/>
    <property type="match status" value="2"/>
</dbReference>
<evidence type="ECO:0000259" key="4">
    <source>
        <dbReference type="PROSITE" id="PS51194"/>
    </source>
</evidence>
<feature type="region of interest" description="Disordered" evidence="2">
    <location>
        <begin position="454"/>
        <end position="493"/>
    </location>
</feature>
<feature type="domain" description="Helicase ATP-binding" evidence="3">
    <location>
        <begin position="31"/>
        <end position="208"/>
    </location>
</feature>
<protein>
    <submittedName>
        <fullName evidence="5">Helicase associated domain protein</fullName>
    </submittedName>
</protein>
<name>A0A940Y4X6_9ACTN</name>
<dbReference type="AlphaFoldDB" id="A0A940Y4X6"/>
<dbReference type="EMBL" id="JAGPYQ010000004">
    <property type="protein sequence ID" value="MBQ0855691.1"/>
    <property type="molecule type" value="Genomic_DNA"/>
</dbReference>
<dbReference type="Pfam" id="PF00271">
    <property type="entry name" value="Helicase_C"/>
    <property type="match status" value="1"/>
</dbReference>
<dbReference type="CDD" id="cd18785">
    <property type="entry name" value="SF2_C"/>
    <property type="match status" value="1"/>
</dbReference>
<dbReference type="Pfam" id="PF03457">
    <property type="entry name" value="HA"/>
    <property type="match status" value="3"/>
</dbReference>
<keyword evidence="1" id="KW-0378">Hydrolase</keyword>
<dbReference type="SMART" id="SM00487">
    <property type="entry name" value="DEXDc"/>
    <property type="match status" value="1"/>
</dbReference>
<dbReference type="InterPro" id="IPR050742">
    <property type="entry name" value="Helicase_Restrict-Modif_Enz"/>
</dbReference>
<dbReference type="PROSITE" id="PS51194">
    <property type="entry name" value="HELICASE_CTER"/>
    <property type="match status" value="1"/>
</dbReference>
<feature type="domain" description="Helicase C-terminal" evidence="4">
    <location>
        <begin position="271"/>
        <end position="450"/>
    </location>
</feature>
<sequence length="846" mass="91584">MRGLVTQMELRPHQAEAVDNVVRILGVPPGGRMPPEGLRTQVIAATGSGKTLIGAESAHRLSARRVLVLVPTLDLLTQMATAWRRAGRPGAMVGVCSLRAEESQGLPCTTDPDELVTWMAGLETVTVFATYASVGLGILQRAHAAGLGVWSLMVVDEAHRVSGDGMKPWAAVHDQAQLPAERRLYMTATARVWEAEGERPRLVASMEDDSPVFGPVAYKLTLSEAVGRGIVAPYQVLCLDIRDPELYAALATEATGSDAVRGARLAAVQSGLMHAATKERFRRVLSFHSRVTEAEAMAVSVPAVAARLAEDDPDTYPPADQVWADWLYGEHAPGHRKAVLNEFASDFLGKDQNKRAELRVLSSVRILGEGVDTAECDSVLFSDARGSMVDIVQMVGRALRLNPDHGKLATLIVPVLLGPDESPNELLTSAAYDNLSKILAALRAHDAETIEALADPRLRNSRPAADDDRGEDEGELSDGEDDGQDDVGPETRRVSERAATMLRFSEERDPAALTRFVQLRVIDPEGAYWLRGIEAATRWLRETGNSELRVPYTYVTPEEWGSAGSHPLGVWVADQRRYYVAGSLEASRVTELEKAGMVWSVHASAWEAGLEVARSYAAVHGHFLPPTGAVWGSGAERVGGGAGSMPIGVWAKNQRAAARKAAENAVRRAAGETHVSYAGELSEARQEALAEIDPGWCPMAWEVGWQRAYRLALAHAKAGGGFPAGAGELVVQGEDLGAWITAQRAGWDGLVPAQQYLLETLGIEPPTDGEVVVPVRRSQDERWNTNLTAAQQFHAREGHLRPARKHIEDVDGEPVKLGAFVDNTRRRVGKLSAERRAALDALGMRW</sequence>
<organism evidence="5 6">
    <name type="scientific">Streptomyces liliiviolaceus</name>
    <dbReference type="NCBI Taxonomy" id="2823109"/>
    <lineage>
        <taxon>Bacteria</taxon>
        <taxon>Bacillati</taxon>
        <taxon>Actinomycetota</taxon>
        <taxon>Actinomycetes</taxon>
        <taxon>Kitasatosporales</taxon>
        <taxon>Streptomycetaceae</taxon>
        <taxon>Streptomyces</taxon>
    </lineage>
</organism>
<dbReference type="InterPro" id="IPR014001">
    <property type="entry name" value="Helicase_ATP-bd"/>
</dbReference>
<reference evidence="5 6" key="1">
    <citation type="submission" date="2021-04" db="EMBL/GenBank/DDBJ databases">
        <authorList>
            <person name="Tang X."/>
            <person name="Zhou X."/>
            <person name="Chen X."/>
            <person name="Cernava T."/>
            <person name="Zhang C."/>
        </authorList>
    </citation>
    <scope>NUCLEOTIDE SEQUENCE [LARGE SCALE GENOMIC DNA]</scope>
    <source>
        <strain evidence="5 6">BH-SS-21</strain>
        <plasmid evidence="5">p1</plasmid>
    </source>
</reference>
<dbReference type="GO" id="GO:0005829">
    <property type="term" value="C:cytosol"/>
    <property type="evidence" value="ECO:0007669"/>
    <property type="project" value="TreeGrafter"/>
</dbReference>
<dbReference type="InterPro" id="IPR005114">
    <property type="entry name" value="Helicase_assoc"/>
</dbReference>